<feature type="compositionally biased region" description="Basic and acidic residues" evidence="1">
    <location>
        <begin position="17"/>
        <end position="50"/>
    </location>
</feature>
<evidence type="ECO:0000256" key="1">
    <source>
        <dbReference type="SAM" id="MobiDB-lite"/>
    </source>
</evidence>
<sequence length="640" mass="74113">MPKRKSDSFILFGAGESGERRNPFSFCDKEESFESFEKEESTNKDFDNKDSSASPQNGNPKTKARIYYYDIGDYKSREEKLNILANCKSIEGLEGRFQTITPNKDYDWINQRDYSFMAYIPLGNIKTKLKPLAEDSKGNKELEIFHIFSQGILTSRDAWCVNFSKQELEKNMRICIDTFNEECEKFKGQTLKDYENLLCRDTQKISWSDSLKQKIKQGILESFTPNEIIVSMYRPFCKQVLYYDKTFNHRPSQMPSIFPLQNNTYLPNLTICINGLGGSKEFASLMADRLTEYGTLSNSQCFPLYYYEKLDSTMSKEESLLNGISEAEYKQMQDNPHSNFYRRKDAIRDEALDKFREVYKAFWEIHPEYKAPHNIGDSTLLLSQMRNCSFTKESKAFQARGEGSLVSLNDRAESAESAIYRCEISKDSIFYYLYALLNHPTYKEKYKDNLSKMLPRIPFMKDFWGFENAGRALAQLHLNYESFAEACLDSSNGAFACLKSKINDFKGQNLFHPKEEAIRDIQALQEKDFTINKLRFEAKGKLDTIIFNDNIAIVHIPLKAYEYKVNGKSGIEWIMDRYQVKIDKDSHIPNDPNLYECEEGALKGLKGGKYVLYLLLSVIEMSVRTMKTLESLPAYEVIEG</sequence>
<feature type="region of interest" description="Disordered" evidence="1">
    <location>
        <begin position="1"/>
        <end position="61"/>
    </location>
</feature>
<gene>
    <name evidence="3" type="ORF">Helico4rc_2240</name>
</gene>
<dbReference type="Pfam" id="PF18135">
    <property type="entry name" value="Type_ISP_C"/>
    <property type="match status" value="1"/>
</dbReference>
<feature type="domain" description="Type ISP restriction-modification enzyme LLaBIII C-terminal specificity" evidence="2">
    <location>
        <begin position="143"/>
        <end position="596"/>
    </location>
</feature>
<reference evidence="3" key="1">
    <citation type="journal article" date="2020" name="J. ISSAAS">
        <title>Lactobacilli and other gastrointestinal microbiota of Peromyscus leucopus, reservoir host for agents of Lyme disease and other zoonoses in North America.</title>
        <authorList>
            <person name="Milovic A."/>
            <person name="Bassam K."/>
            <person name="Shao H."/>
            <person name="Chatzistamou I."/>
            <person name="Tufts D.M."/>
            <person name="Diuk-Wasser M."/>
            <person name="Barbour A.G."/>
        </authorList>
    </citation>
    <scope>NUCLEOTIDE SEQUENCE</scope>
    <source>
        <strain evidence="3">LL4</strain>
    </source>
</reference>
<proteinExistence type="predicted"/>
<name>A0A650EMJ9_9HELI</name>
<protein>
    <recommendedName>
        <fullName evidence="2">Type ISP restriction-modification enzyme LLaBIII C-terminal specificity domain-containing protein</fullName>
    </recommendedName>
</protein>
<dbReference type="EMBL" id="MN577567">
    <property type="protein sequence ID" value="QGT50104.1"/>
    <property type="molecule type" value="Genomic_DNA"/>
</dbReference>
<dbReference type="AlphaFoldDB" id="A0A650EMJ9"/>
<organism evidence="3">
    <name type="scientific">uncultured Helicobacter sp</name>
    <dbReference type="NCBI Taxonomy" id="175537"/>
    <lineage>
        <taxon>Bacteria</taxon>
        <taxon>Pseudomonadati</taxon>
        <taxon>Campylobacterota</taxon>
        <taxon>Epsilonproteobacteria</taxon>
        <taxon>Campylobacterales</taxon>
        <taxon>Helicobacteraceae</taxon>
        <taxon>Helicobacter</taxon>
        <taxon>environmental samples</taxon>
    </lineage>
</organism>
<feature type="compositionally biased region" description="Polar residues" evidence="1">
    <location>
        <begin position="51"/>
        <end position="60"/>
    </location>
</feature>
<evidence type="ECO:0000313" key="3">
    <source>
        <dbReference type="EMBL" id="QGT50104.1"/>
    </source>
</evidence>
<evidence type="ECO:0000259" key="2">
    <source>
        <dbReference type="Pfam" id="PF18135"/>
    </source>
</evidence>
<dbReference type="InterPro" id="IPR041635">
    <property type="entry name" value="Type_ISP_LLaBIII_C"/>
</dbReference>
<accession>A0A650EMJ9</accession>